<feature type="compositionally biased region" description="Polar residues" evidence="1">
    <location>
        <begin position="165"/>
        <end position="175"/>
    </location>
</feature>
<comment type="caution">
    <text evidence="2">The sequence shown here is derived from an EMBL/GenBank/DDBJ whole genome shotgun (WGS) entry which is preliminary data.</text>
</comment>
<protein>
    <submittedName>
        <fullName evidence="2">Uncharacterized protein</fullName>
    </submittedName>
</protein>
<gene>
    <name evidence="2" type="ORF">B0F90DRAFT_1683661</name>
</gene>
<sequence length="175" mass="19901">MYDPSDGLLTFSGASLLPSEPPTPQTPLMSLTPTMLNMPDTPTTHAPMPYTPVPSTLTDMQSLFDAYFCSTDNRNGSAFIITLLHQLARRPCSTVSCVSLPCLFPRWRQNLHPNWWLFLRQSQCMWMREATPRTPPPPPDRDSVFAWSWLGRMAPEDPREPWKPGTQTQVQVQKL</sequence>
<keyword evidence="3" id="KW-1185">Reference proteome</keyword>
<name>A0AAD4MC71_9AGAM</name>
<evidence type="ECO:0000313" key="2">
    <source>
        <dbReference type="EMBL" id="KAI0306938.1"/>
    </source>
</evidence>
<dbReference type="AlphaFoldDB" id="A0AAD4MC71"/>
<feature type="non-terminal residue" evidence="2">
    <location>
        <position position="175"/>
    </location>
</feature>
<reference evidence="2" key="1">
    <citation type="journal article" date="2022" name="New Phytol.">
        <title>Evolutionary transition to the ectomycorrhizal habit in the genomes of a hyperdiverse lineage of mushroom-forming fungi.</title>
        <authorList>
            <person name="Looney B."/>
            <person name="Miyauchi S."/>
            <person name="Morin E."/>
            <person name="Drula E."/>
            <person name="Courty P.E."/>
            <person name="Kohler A."/>
            <person name="Kuo A."/>
            <person name="LaButti K."/>
            <person name="Pangilinan J."/>
            <person name="Lipzen A."/>
            <person name="Riley R."/>
            <person name="Andreopoulos W."/>
            <person name="He G."/>
            <person name="Johnson J."/>
            <person name="Nolan M."/>
            <person name="Tritt A."/>
            <person name="Barry K.W."/>
            <person name="Grigoriev I.V."/>
            <person name="Nagy L.G."/>
            <person name="Hibbett D."/>
            <person name="Henrissat B."/>
            <person name="Matheny P.B."/>
            <person name="Labbe J."/>
            <person name="Martin F.M."/>
        </authorList>
    </citation>
    <scope>NUCLEOTIDE SEQUENCE</scope>
    <source>
        <strain evidence="2">BPL690</strain>
    </source>
</reference>
<evidence type="ECO:0000313" key="3">
    <source>
        <dbReference type="Proteomes" id="UP001203297"/>
    </source>
</evidence>
<feature type="region of interest" description="Disordered" evidence="1">
    <location>
        <begin position="155"/>
        <end position="175"/>
    </location>
</feature>
<dbReference type="Proteomes" id="UP001203297">
    <property type="component" value="Unassembled WGS sequence"/>
</dbReference>
<organism evidence="2 3">
    <name type="scientific">Multifurca ochricompacta</name>
    <dbReference type="NCBI Taxonomy" id="376703"/>
    <lineage>
        <taxon>Eukaryota</taxon>
        <taxon>Fungi</taxon>
        <taxon>Dikarya</taxon>
        <taxon>Basidiomycota</taxon>
        <taxon>Agaricomycotina</taxon>
        <taxon>Agaricomycetes</taxon>
        <taxon>Russulales</taxon>
        <taxon>Russulaceae</taxon>
        <taxon>Multifurca</taxon>
    </lineage>
</organism>
<evidence type="ECO:0000256" key="1">
    <source>
        <dbReference type="SAM" id="MobiDB-lite"/>
    </source>
</evidence>
<dbReference type="EMBL" id="WTXG01000002">
    <property type="protein sequence ID" value="KAI0306938.1"/>
    <property type="molecule type" value="Genomic_DNA"/>
</dbReference>
<accession>A0AAD4MC71</accession>
<proteinExistence type="predicted"/>